<name>A0A154P1M1_DUFNO</name>
<reference evidence="1 2" key="1">
    <citation type="submission" date="2015-07" db="EMBL/GenBank/DDBJ databases">
        <title>The genome of Dufourea novaeangliae.</title>
        <authorList>
            <person name="Pan H."/>
            <person name="Kapheim K."/>
        </authorList>
    </citation>
    <scope>NUCLEOTIDE SEQUENCE [LARGE SCALE GENOMIC DNA]</scope>
    <source>
        <strain evidence="1">0120121106</strain>
        <tissue evidence="1">Whole body</tissue>
    </source>
</reference>
<sequence>MTYYLSGRQYRWSHGVRYIVLPISIANPREDVEPSRRHGVTVFEAGIAC</sequence>
<dbReference type="EMBL" id="KQ434796">
    <property type="protein sequence ID" value="KZC05839.1"/>
    <property type="molecule type" value="Genomic_DNA"/>
</dbReference>
<organism evidence="1 2">
    <name type="scientific">Dufourea novaeangliae</name>
    <name type="common">Sweat bee</name>
    <dbReference type="NCBI Taxonomy" id="178035"/>
    <lineage>
        <taxon>Eukaryota</taxon>
        <taxon>Metazoa</taxon>
        <taxon>Ecdysozoa</taxon>
        <taxon>Arthropoda</taxon>
        <taxon>Hexapoda</taxon>
        <taxon>Insecta</taxon>
        <taxon>Pterygota</taxon>
        <taxon>Neoptera</taxon>
        <taxon>Endopterygota</taxon>
        <taxon>Hymenoptera</taxon>
        <taxon>Apocrita</taxon>
        <taxon>Aculeata</taxon>
        <taxon>Apoidea</taxon>
        <taxon>Anthophila</taxon>
        <taxon>Halictidae</taxon>
        <taxon>Rophitinae</taxon>
        <taxon>Dufourea</taxon>
    </lineage>
</organism>
<dbReference type="Proteomes" id="UP000076502">
    <property type="component" value="Unassembled WGS sequence"/>
</dbReference>
<accession>A0A154P1M1</accession>
<gene>
    <name evidence="1" type="ORF">WN55_04779</name>
</gene>
<evidence type="ECO:0000313" key="2">
    <source>
        <dbReference type="Proteomes" id="UP000076502"/>
    </source>
</evidence>
<proteinExistence type="predicted"/>
<evidence type="ECO:0000313" key="1">
    <source>
        <dbReference type="EMBL" id="KZC05839.1"/>
    </source>
</evidence>
<keyword evidence="2" id="KW-1185">Reference proteome</keyword>
<dbReference type="AlphaFoldDB" id="A0A154P1M1"/>
<protein>
    <submittedName>
        <fullName evidence="1">Uncharacterized protein</fullName>
    </submittedName>
</protein>